<reference evidence="1 2" key="1">
    <citation type="submission" date="2015-01" db="EMBL/GenBank/DDBJ databases">
        <title>Evolution of Trichinella species and genotypes.</title>
        <authorList>
            <person name="Korhonen P.K."/>
            <person name="Edoardo P."/>
            <person name="Giuseppe L.R."/>
            <person name="Gasser R.B."/>
        </authorList>
    </citation>
    <scope>NUCLEOTIDE SEQUENCE [LARGE SCALE GENOMIC DNA]</scope>
    <source>
        <strain evidence="1">ISS141</strain>
    </source>
</reference>
<comment type="caution">
    <text evidence="1">The sequence shown here is derived from an EMBL/GenBank/DDBJ whole genome shotgun (WGS) entry which is preliminary data.</text>
</comment>
<dbReference type="EMBL" id="JYDU01000046">
    <property type="protein sequence ID" value="KRX96176.1"/>
    <property type="molecule type" value="Genomic_DNA"/>
</dbReference>
<proteinExistence type="predicted"/>
<protein>
    <submittedName>
        <fullName evidence="1">Uncharacterized protein</fullName>
    </submittedName>
</protein>
<evidence type="ECO:0000313" key="1">
    <source>
        <dbReference type="EMBL" id="KRX96176.1"/>
    </source>
</evidence>
<accession>A0A0V0Y866</accession>
<name>A0A0V0Y866_TRIPS</name>
<sequence>MHMRTPSGSSRGLIHKELTRRLGNYQAFAMVVQIIQEKMQRVHFRLSQSIRYRPASRLLKSLPPIFIL</sequence>
<evidence type="ECO:0000313" key="2">
    <source>
        <dbReference type="Proteomes" id="UP000054815"/>
    </source>
</evidence>
<organism evidence="1 2">
    <name type="scientific">Trichinella pseudospiralis</name>
    <name type="common">Parasitic roundworm</name>
    <dbReference type="NCBI Taxonomy" id="6337"/>
    <lineage>
        <taxon>Eukaryota</taxon>
        <taxon>Metazoa</taxon>
        <taxon>Ecdysozoa</taxon>
        <taxon>Nematoda</taxon>
        <taxon>Enoplea</taxon>
        <taxon>Dorylaimia</taxon>
        <taxon>Trichinellida</taxon>
        <taxon>Trichinellidae</taxon>
        <taxon>Trichinella</taxon>
    </lineage>
</organism>
<dbReference type="AlphaFoldDB" id="A0A0V0Y866"/>
<gene>
    <name evidence="1" type="ORF">T4E_1758</name>
</gene>
<dbReference type="Proteomes" id="UP000054815">
    <property type="component" value="Unassembled WGS sequence"/>
</dbReference>